<evidence type="ECO:0000256" key="8">
    <source>
        <dbReference type="SAM" id="MobiDB-lite"/>
    </source>
</evidence>
<evidence type="ECO:0000313" key="10">
    <source>
        <dbReference type="EMBL" id="GAA1796646.1"/>
    </source>
</evidence>
<evidence type="ECO:0000256" key="6">
    <source>
        <dbReference type="ARBA" id="ARBA00023136"/>
    </source>
</evidence>
<dbReference type="InterPro" id="IPR026030">
    <property type="entry name" value="Pur-cyt_permease_Fcy2/21/22"/>
</dbReference>
<dbReference type="Pfam" id="PF02133">
    <property type="entry name" value="Transp_cyt_pur"/>
    <property type="match status" value="1"/>
</dbReference>
<feature type="transmembrane region" description="Helical" evidence="9">
    <location>
        <begin position="420"/>
        <end position="442"/>
    </location>
</feature>
<dbReference type="PIRSF" id="PIRSF002744">
    <property type="entry name" value="Pur-cyt_permease"/>
    <property type="match status" value="1"/>
</dbReference>
<evidence type="ECO:0000256" key="9">
    <source>
        <dbReference type="SAM" id="Phobius"/>
    </source>
</evidence>
<feature type="compositionally biased region" description="Low complexity" evidence="8">
    <location>
        <begin position="17"/>
        <end position="29"/>
    </location>
</feature>
<feature type="transmembrane region" description="Helical" evidence="9">
    <location>
        <begin position="382"/>
        <end position="400"/>
    </location>
</feature>
<evidence type="ECO:0000256" key="7">
    <source>
        <dbReference type="PIRNR" id="PIRNR002744"/>
    </source>
</evidence>
<dbReference type="Gene3D" id="1.10.4160.10">
    <property type="entry name" value="Hydantoin permease"/>
    <property type="match status" value="1"/>
</dbReference>
<sequence>MSNYTHTPEQAPPTHDAAPATSETAAPPTDRAGHVERHGIDVIPAAERHGRPRELFWVWMSANVIYLYFVLGGVLMLLGLSIWEALAITVVGNLWWAAVGWLAVSGPASGTPSVAIMRAMFGVRGNRVFGGGLGVAIGLFYEIINIAVATLAANALLGMLGVPLPAGAEWAVLVVVAALSFVLSVYGHATILKLSPFFSAALAVAFVVLAVFVLGAADFTYTPAPMPVGDHWAMVLLGYAIVAAGPLSWGTGADYARYLPAATSKRAVIWWTALGGFIPAVLIGGLGVIAGTAIDMTDPQLTIGEIVPGWFTPIFLAIVVLGSITNNVLVAYSTGLYAQGLGFRVSRAVTVVVTGVIATAAAGWFVYIAPSFLDTLNASLELSVTVLGPLVAVYAVDIVLRRNRYDGVALSDERRASPFWYSGGWFWPGTIAMVVATTVAVLMANTTLYVGPIATALGGADLSAFAGPILAGAIYAALWLTTSPYRDPARRPAATANTAHETSVNEADQDETTADVATSDTRMTEVTA</sequence>
<feature type="compositionally biased region" description="Polar residues" evidence="8">
    <location>
        <begin position="515"/>
        <end position="528"/>
    </location>
</feature>
<feature type="transmembrane region" description="Helical" evidence="9">
    <location>
        <begin position="314"/>
        <end position="337"/>
    </location>
</feature>
<keyword evidence="11" id="KW-1185">Reference proteome</keyword>
<keyword evidence="5 9" id="KW-1133">Transmembrane helix</keyword>
<organism evidence="10 11">
    <name type="scientific">Agromyces neolithicus</name>
    <dbReference type="NCBI Taxonomy" id="269420"/>
    <lineage>
        <taxon>Bacteria</taxon>
        <taxon>Bacillati</taxon>
        <taxon>Actinomycetota</taxon>
        <taxon>Actinomycetes</taxon>
        <taxon>Micrococcales</taxon>
        <taxon>Microbacteriaceae</taxon>
        <taxon>Agromyces</taxon>
    </lineage>
</organism>
<comment type="caution">
    <text evidence="10">The sequence shown here is derived from an EMBL/GenBank/DDBJ whole genome shotgun (WGS) entry which is preliminary data.</text>
</comment>
<dbReference type="EMBL" id="BAAANJ010000001">
    <property type="protein sequence ID" value="GAA1796646.1"/>
    <property type="molecule type" value="Genomic_DNA"/>
</dbReference>
<reference evidence="10 11" key="1">
    <citation type="journal article" date="2019" name="Int. J. Syst. Evol. Microbiol.">
        <title>The Global Catalogue of Microorganisms (GCM) 10K type strain sequencing project: providing services to taxonomists for standard genome sequencing and annotation.</title>
        <authorList>
            <consortium name="The Broad Institute Genomics Platform"/>
            <consortium name="The Broad Institute Genome Sequencing Center for Infectious Disease"/>
            <person name="Wu L."/>
            <person name="Ma J."/>
        </authorList>
    </citation>
    <scope>NUCLEOTIDE SEQUENCE [LARGE SCALE GENOMIC DNA]</scope>
    <source>
        <strain evidence="10 11">JCM 14322</strain>
    </source>
</reference>
<feature type="transmembrane region" description="Helical" evidence="9">
    <location>
        <begin position="170"/>
        <end position="189"/>
    </location>
</feature>
<dbReference type="PANTHER" id="PTHR31806">
    <property type="entry name" value="PURINE-CYTOSINE PERMEASE FCY2-RELATED"/>
    <property type="match status" value="1"/>
</dbReference>
<feature type="transmembrane region" description="Helical" evidence="9">
    <location>
        <begin position="56"/>
        <end position="83"/>
    </location>
</feature>
<keyword evidence="6 7" id="KW-0472">Membrane</keyword>
<feature type="transmembrane region" description="Helical" evidence="9">
    <location>
        <begin position="462"/>
        <end position="481"/>
    </location>
</feature>
<feature type="transmembrane region" description="Helical" evidence="9">
    <location>
        <begin position="196"/>
        <end position="216"/>
    </location>
</feature>
<protein>
    <submittedName>
        <fullName evidence="10">Cytosine permease</fullName>
    </submittedName>
</protein>
<evidence type="ECO:0000313" key="11">
    <source>
        <dbReference type="Proteomes" id="UP001500002"/>
    </source>
</evidence>
<gene>
    <name evidence="10" type="ORF">GCM10009749_00020</name>
</gene>
<keyword evidence="4 9" id="KW-0812">Transmembrane</keyword>
<dbReference type="InterPro" id="IPR001248">
    <property type="entry name" value="Pur-cyt_permease"/>
</dbReference>
<feature type="transmembrane region" description="Helical" evidence="9">
    <location>
        <begin position="95"/>
        <end position="116"/>
    </location>
</feature>
<feature type="region of interest" description="Disordered" evidence="8">
    <location>
        <begin position="1"/>
        <end position="33"/>
    </location>
</feature>
<dbReference type="Proteomes" id="UP001500002">
    <property type="component" value="Unassembled WGS sequence"/>
</dbReference>
<proteinExistence type="inferred from homology"/>
<evidence type="ECO:0000256" key="3">
    <source>
        <dbReference type="ARBA" id="ARBA00022448"/>
    </source>
</evidence>
<dbReference type="PANTHER" id="PTHR31806:SF1">
    <property type="entry name" value="PURINE-CYTOSINE PERMEASE FCY2-RELATED"/>
    <property type="match status" value="1"/>
</dbReference>
<feature type="transmembrane region" description="Helical" evidence="9">
    <location>
        <begin position="236"/>
        <end position="256"/>
    </location>
</feature>
<feature type="transmembrane region" description="Helical" evidence="9">
    <location>
        <begin position="268"/>
        <end position="294"/>
    </location>
</feature>
<name>A0ABN2LQF7_9MICO</name>
<feature type="transmembrane region" description="Helical" evidence="9">
    <location>
        <begin position="128"/>
        <end position="150"/>
    </location>
</feature>
<keyword evidence="3 7" id="KW-0813">Transport</keyword>
<evidence type="ECO:0000256" key="5">
    <source>
        <dbReference type="ARBA" id="ARBA00022989"/>
    </source>
</evidence>
<evidence type="ECO:0000256" key="4">
    <source>
        <dbReference type="ARBA" id="ARBA00022692"/>
    </source>
</evidence>
<accession>A0ABN2LQF7</accession>
<comment type="similarity">
    <text evidence="2 7">Belongs to the purine-cytosine permease (2.A.39) family.</text>
</comment>
<comment type="subcellular location">
    <subcellularLocation>
        <location evidence="1">Membrane</location>
        <topology evidence="1">Multi-pass membrane protein</topology>
    </subcellularLocation>
</comment>
<feature type="region of interest" description="Disordered" evidence="8">
    <location>
        <begin position="490"/>
        <end position="528"/>
    </location>
</feature>
<feature type="transmembrane region" description="Helical" evidence="9">
    <location>
        <begin position="349"/>
        <end position="370"/>
    </location>
</feature>
<evidence type="ECO:0000256" key="1">
    <source>
        <dbReference type="ARBA" id="ARBA00004141"/>
    </source>
</evidence>
<evidence type="ECO:0000256" key="2">
    <source>
        <dbReference type="ARBA" id="ARBA00008974"/>
    </source>
</evidence>